<name>A0A1C4H152_9BIFI</name>
<organism evidence="3 4">
    <name type="scientific">Bifidobacterium commune</name>
    <dbReference type="NCBI Taxonomy" id="1505727"/>
    <lineage>
        <taxon>Bacteria</taxon>
        <taxon>Bacillati</taxon>
        <taxon>Actinomycetota</taxon>
        <taxon>Actinomycetes</taxon>
        <taxon>Bifidobacteriales</taxon>
        <taxon>Bifidobacteriaceae</taxon>
        <taxon>Bifidobacterium</taxon>
    </lineage>
</organism>
<feature type="transmembrane region" description="Helical" evidence="2">
    <location>
        <begin position="234"/>
        <end position="255"/>
    </location>
</feature>
<feature type="transmembrane region" description="Helical" evidence="2">
    <location>
        <begin position="361"/>
        <end position="383"/>
    </location>
</feature>
<keyword evidence="2" id="KW-0812">Transmembrane</keyword>
<feature type="region of interest" description="Disordered" evidence="1">
    <location>
        <begin position="450"/>
        <end position="471"/>
    </location>
</feature>
<evidence type="ECO:0000256" key="1">
    <source>
        <dbReference type="SAM" id="MobiDB-lite"/>
    </source>
</evidence>
<evidence type="ECO:0008006" key="5">
    <source>
        <dbReference type="Google" id="ProtNLM"/>
    </source>
</evidence>
<evidence type="ECO:0000256" key="2">
    <source>
        <dbReference type="SAM" id="Phobius"/>
    </source>
</evidence>
<feature type="transmembrane region" description="Helical" evidence="2">
    <location>
        <begin position="733"/>
        <end position="752"/>
    </location>
</feature>
<keyword evidence="4" id="KW-1185">Reference proteome</keyword>
<dbReference type="STRING" id="1505727.GA0061077_0345"/>
<dbReference type="AlphaFoldDB" id="A0A1C4H152"/>
<dbReference type="EMBL" id="FMBL01000001">
    <property type="protein sequence ID" value="SCC78617.1"/>
    <property type="molecule type" value="Genomic_DNA"/>
</dbReference>
<feature type="transmembrane region" description="Helical" evidence="2">
    <location>
        <begin position="15"/>
        <end position="38"/>
    </location>
</feature>
<feature type="transmembrane region" description="Helical" evidence="2">
    <location>
        <begin position="673"/>
        <end position="692"/>
    </location>
</feature>
<dbReference type="RefSeq" id="WP_091847204.1">
    <property type="nucleotide sequence ID" value="NZ_FMBL01000001.1"/>
</dbReference>
<feature type="transmembrane region" description="Helical" evidence="2">
    <location>
        <begin position="331"/>
        <end position="349"/>
    </location>
</feature>
<evidence type="ECO:0000313" key="3">
    <source>
        <dbReference type="EMBL" id="SCC78617.1"/>
    </source>
</evidence>
<accession>A0A1C4H152</accession>
<proteinExistence type="predicted"/>
<dbReference type="Proteomes" id="UP000242610">
    <property type="component" value="Unassembled WGS sequence"/>
</dbReference>
<sequence length="861" mass="95065">MNTFEHSFFYRHKTAISVLLTGVVIFLLECVVFNLPFWTTLGASRDSSNALNDLGPGLEREADGTLTVTDPTSAFLLTRSDGSSPYIRIDPTETTFRFSSPAQVLDPKHDPQRDTPIRNASQSALETFHVRVDTPVKTSPVRSVSAAVSDSLYLSISNPSDAPQSTPIKVWIQEPIGTRVDIAAVHANVHVPFHADLGRVAAMIGIVVLLALWLPSSRLWRMRLDTANIRQRLAFGTFMAVMGAITTLSIVRSLLSANSSTFHDPGNYTYDFNQYGHLADSLLHGRLSIDLPVPQALNDTPNPYDPQVREKLLDQGVTPIYWDYSFYHGHWYSYFGVLPALLLFAPYRLITSLFVPGGLMLPTGVAVALLLFIFVLFGSLLVIRILATHNPQTSLAATSMAITLFLLGSQAGYLAFRINFYSVPFAASLALSVLGLWFWLGAAQKLTSAGNTSPSMLPHRRRSAQTSVKPQKRNGFIHPHVIAFGDCAPVSVPHLAAGSLCLAANFGCRPPFTLTALLGFAIFWPQIRQILRAQSHTIFQSATMIPSTTKQGVSISTQVGAKDSARPRRTKSSVQATNRLGPTGAAICAILLPALTVVIPLCLYNMARFGSPINFGDRYQITVTNLTHYRNAGENLLPTLVYYLFLRPYGSQTFPFLSINPTPLPSWSYTEPLVAGLFVLCPPLLLIVLLLIPCIRRRLRQSGLLRIVLSLPVLALLLLLIDSVRGGLGWRYMIDFGWLFALAAVAVMVALLPDAQDGKRDANIQALRHIDNALKGATDPVHQTRRRGQIRLLFFVHDASPHTRLRHIGWKSTFVRIVMLLLMLASIVMAFLTIFVPGREDALIRTDPALFQEVASWFRIW</sequence>
<feature type="transmembrane region" description="Helical" evidence="2">
    <location>
        <begin position="585"/>
        <end position="607"/>
    </location>
</feature>
<feature type="transmembrane region" description="Helical" evidence="2">
    <location>
        <begin position="814"/>
        <end position="836"/>
    </location>
</feature>
<protein>
    <recommendedName>
        <fullName evidence="5">Glycosyltransferase</fullName>
    </recommendedName>
</protein>
<evidence type="ECO:0000313" key="4">
    <source>
        <dbReference type="Proteomes" id="UP000242610"/>
    </source>
</evidence>
<feature type="transmembrane region" description="Helical" evidence="2">
    <location>
        <begin position="395"/>
        <end position="415"/>
    </location>
</feature>
<reference evidence="4" key="1">
    <citation type="submission" date="2016-08" db="EMBL/GenBank/DDBJ databases">
        <authorList>
            <person name="Varghese N."/>
            <person name="Submissions Spin"/>
        </authorList>
    </citation>
    <scope>NUCLEOTIDE SEQUENCE [LARGE SCALE GENOMIC DNA]</scope>
    <source>
        <strain evidence="4">R-52791</strain>
    </source>
</reference>
<feature type="transmembrane region" description="Helical" evidence="2">
    <location>
        <begin position="704"/>
        <end position="721"/>
    </location>
</feature>
<feature type="transmembrane region" description="Helical" evidence="2">
    <location>
        <begin position="421"/>
        <end position="440"/>
    </location>
</feature>
<feature type="transmembrane region" description="Helical" evidence="2">
    <location>
        <begin position="197"/>
        <end position="214"/>
    </location>
</feature>
<gene>
    <name evidence="3" type="ORF">GA0061077_0345</name>
</gene>
<keyword evidence="2" id="KW-0472">Membrane</keyword>
<dbReference type="OrthoDB" id="2062742at2"/>
<keyword evidence="2" id="KW-1133">Transmembrane helix</keyword>